<gene>
    <name evidence="1" type="ORF">VIBNI_A1191</name>
</gene>
<reference evidence="1 2" key="1">
    <citation type="journal article" date="2013" name="ISME J.">
        <title>Comparative genomics of pathogenic lineages of Vibrio nigripulchritudo identifies virulence-associated traits.</title>
        <authorList>
            <person name="Goudenege D."/>
            <person name="Labreuche Y."/>
            <person name="Krin E."/>
            <person name="Ansquer D."/>
            <person name="Mangenot S."/>
            <person name="Calteau A."/>
            <person name="Medigue C."/>
            <person name="Mazel D."/>
            <person name="Polz M.F."/>
            <person name="Le Roux F."/>
        </authorList>
    </citation>
    <scope>NUCLEOTIDE SEQUENCE [LARGE SCALE GENOMIC DNA]</scope>
    <source>
        <strain evidence="2">SnF1</strain>
    </source>
</reference>
<dbReference type="PATRIC" id="fig|1260221.3.peg.1149"/>
<accession>U4JWQ7</accession>
<name>U4JWQ7_9VIBR</name>
<dbReference type="Proteomes" id="UP000016895">
    <property type="component" value="Chromosome 1"/>
</dbReference>
<proteinExistence type="predicted"/>
<keyword evidence="2" id="KW-1185">Reference proteome</keyword>
<organism evidence="1 2">
    <name type="scientific">Vibrio nigripulchritudo</name>
    <dbReference type="NCBI Taxonomy" id="28173"/>
    <lineage>
        <taxon>Bacteria</taxon>
        <taxon>Pseudomonadati</taxon>
        <taxon>Pseudomonadota</taxon>
        <taxon>Gammaproteobacteria</taxon>
        <taxon>Vibrionales</taxon>
        <taxon>Vibrionaceae</taxon>
        <taxon>Vibrio</taxon>
    </lineage>
</organism>
<evidence type="ECO:0000313" key="2">
    <source>
        <dbReference type="Proteomes" id="UP000016895"/>
    </source>
</evidence>
<sequence>MLFSVETGVIDIEVNVRKTLYKAILCGFAFFAFPSIAQNLEQTVSTVETLQSYPEYGGGDVIFTLKTKGSICKGFWLKKDSPGQQTTFSILLAAFQTNTSVSVYGHPEAHNKWNGSATHFCKLYTVQYLK</sequence>
<dbReference type="EMBL" id="FO203526">
    <property type="protein sequence ID" value="CCO57335.1"/>
    <property type="molecule type" value="Genomic_DNA"/>
</dbReference>
<protein>
    <submittedName>
        <fullName evidence="1">Uncharacterized protein</fullName>
    </submittedName>
</protein>
<dbReference type="AlphaFoldDB" id="U4JWQ7"/>
<evidence type="ECO:0000313" key="1">
    <source>
        <dbReference type="EMBL" id="CCO57335.1"/>
    </source>
</evidence>
<dbReference type="KEGG" id="vni:VIBNI_A1191"/>